<sequence length="80" mass="9145">MDRDILGLLENRGQELVLTPGLVAANTDWSRQAVREHMLRLQDHGLVEYYDEARSIYQLSNRGRAWLAGDLSTDDLEDDS</sequence>
<accession>A0ABD6D218</accession>
<organism evidence="1 2">
    <name type="scientific">Haloplanus ruber</name>
    <dbReference type="NCBI Taxonomy" id="869892"/>
    <lineage>
        <taxon>Archaea</taxon>
        <taxon>Methanobacteriati</taxon>
        <taxon>Methanobacteriota</taxon>
        <taxon>Stenosarchaea group</taxon>
        <taxon>Halobacteria</taxon>
        <taxon>Halobacteriales</taxon>
        <taxon>Haloferacaceae</taxon>
        <taxon>Haloplanus</taxon>
    </lineage>
</organism>
<keyword evidence="2" id="KW-1185">Reference proteome</keyword>
<dbReference type="EMBL" id="JBHUDL010000010">
    <property type="protein sequence ID" value="MFD1634647.1"/>
    <property type="molecule type" value="Genomic_DNA"/>
</dbReference>
<evidence type="ECO:0000313" key="2">
    <source>
        <dbReference type="Proteomes" id="UP001597075"/>
    </source>
</evidence>
<name>A0ABD6D218_9EURY</name>
<dbReference type="AlphaFoldDB" id="A0ABD6D218"/>
<gene>
    <name evidence="1" type="ORF">ACFSBJ_13030</name>
</gene>
<evidence type="ECO:0000313" key="1">
    <source>
        <dbReference type="EMBL" id="MFD1634647.1"/>
    </source>
</evidence>
<protein>
    <submittedName>
        <fullName evidence="1">MarR family transcriptional regulator</fullName>
    </submittedName>
</protein>
<reference evidence="1 2" key="1">
    <citation type="journal article" date="2019" name="Int. J. Syst. Evol. Microbiol.">
        <title>The Global Catalogue of Microorganisms (GCM) 10K type strain sequencing project: providing services to taxonomists for standard genome sequencing and annotation.</title>
        <authorList>
            <consortium name="The Broad Institute Genomics Platform"/>
            <consortium name="The Broad Institute Genome Sequencing Center for Infectious Disease"/>
            <person name="Wu L."/>
            <person name="Ma J."/>
        </authorList>
    </citation>
    <scope>NUCLEOTIDE SEQUENCE [LARGE SCALE GENOMIC DNA]</scope>
    <source>
        <strain evidence="1 2">CGMCC 1.10594</strain>
    </source>
</reference>
<dbReference type="RefSeq" id="WP_256404888.1">
    <property type="nucleotide sequence ID" value="NZ_CP187151.1"/>
</dbReference>
<comment type="caution">
    <text evidence="1">The sequence shown here is derived from an EMBL/GenBank/DDBJ whole genome shotgun (WGS) entry which is preliminary data.</text>
</comment>
<dbReference type="InterPro" id="IPR036388">
    <property type="entry name" value="WH-like_DNA-bd_sf"/>
</dbReference>
<dbReference type="Gene3D" id="1.10.10.10">
    <property type="entry name" value="Winged helix-like DNA-binding domain superfamily/Winged helix DNA-binding domain"/>
    <property type="match status" value="1"/>
</dbReference>
<proteinExistence type="predicted"/>
<dbReference type="SUPFAM" id="SSF46785">
    <property type="entry name" value="Winged helix' DNA-binding domain"/>
    <property type="match status" value="1"/>
</dbReference>
<dbReference type="InterPro" id="IPR036390">
    <property type="entry name" value="WH_DNA-bd_sf"/>
</dbReference>
<dbReference type="Proteomes" id="UP001597075">
    <property type="component" value="Unassembled WGS sequence"/>
</dbReference>